<dbReference type="PANTHER" id="PTHR38471:SF2">
    <property type="entry name" value="FOUR HELIX BUNDLE PROTEIN"/>
    <property type="match status" value="1"/>
</dbReference>
<dbReference type="SUPFAM" id="SSF158446">
    <property type="entry name" value="IVS-encoded protein-like"/>
    <property type="match status" value="1"/>
</dbReference>
<dbReference type="Pfam" id="PF05635">
    <property type="entry name" value="23S_rRNA_IVP"/>
    <property type="match status" value="1"/>
</dbReference>
<gene>
    <name evidence="1" type="ORF">COT97_03150</name>
</gene>
<comment type="caution">
    <text evidence="1">The sequence shown here is derived from an EMBL/GenBank/DDBJ whole genome shotgun (WGS) entry which is preliminary data.</text>
</comment>
<reference evidence="2" key="1">
    <citation type="submission" date="2017-09" db="EMBL/GenBank/DDBJ databases">
        <title>Depth-based differentiation of microbial function through sediment-hosted aquifers and enrichment of novel symbionts in the deep terrestrial subsurface.</title>
        <authorList>
            <person name="Probst A.J."/>
            <person name="Ladd B."/>
            <person name="Jarett J.K."/>
            <person name="Geller-Mcgrath D.E."/>
            <person name="Sieber C.M.K."/>
            <person name="Emerson J.B."/>
            <person name="Anantharaman K."/>
            <person name="Thomas B.C."/>
            <person name="Malmstrom R."/>
            <person name="Stieglmeier M."/>
            <person name="Klingl A."/>
            <person name="Woyke T."/>
            <person name="Ryan C.M."/>
            <person name="Banfield J.F."/>
        </authorList>
    </citation>
    <scope>NUCLEOTIDE SEQUENCE [LARGE SCALE GENOMIC DNA]</scope>
</reference>
<proteinExistence type="predicted"/>
<name>A0A2H0V6P6_9BACT</name>
<dbReference type="InterPro" id="IPR036583">
    <property type="entry name" value="23S_rRNA_IVS_sf"/>
</dbReference>
<organism evidence="1 2">
    <name type="scientific">Candidatus Falkowbacteria bacterium CG10_big_fil_rev_8_21_14_0_10_39_11</name>
    <dbReference type="NCBI Taxonomy" id="1974565"/>
    <lineage>
        <taxon>Bacteria</taxon>
        <taxon>Candidatus Falkowiibacteriota</taxon>
    </lineage>
</organism>
<evidence type="ECO:0000313" key="1">
    <source>
        <dbReference type="EMBL" id="PIR94099.1"/>
    </source>
</evidence>
<dbReference type="EMBL" id="PFAP01000019">
    <property type="protein sequence ID" value="PIR94099.1"/>
    <property type="molecule type" value="Genomic_DNA"/>
</dbReference>
<dbReference type="AlphaFoldDB" id="A0A2H0V6P6"/>
<sequence length="155" mass="18502">MGSLESFRDLRSWEEHHEIILEIYILTKNFPEDEQFGLCSQIRRSASSITANLAEGFGRYYFKDKIRFYYMARSSNTETQNHLILASDLGYIQRETAEDLILRLIRGQKSINGLIKSTREQDNRNYYYFPLFTNYEIKILRRGSKCYRFPPFIKI</sequence>
<dbReference type="NCBIfam" id="TIGR02436">
    <property type="entry name" value="four helix bundle protein"/>
    <property type="match status" value="1"/>
</dbReference>
<dbReference type="InterPro" id="IPR012657">
    <property type="entry name" value="23S_rRNA-intervening_sequence"/>
</dbReference>
<accession>A0A2H0V6P6</accession>
<evidence type="ECO:0000313" key="2">
    <source>
        <dbReference type="Proteomes" id="UP000229901"/>
    </source>
</evidence>
<dbReference type="Gene3D" id="1.20.1440.60">
    <property type="entry name" value="23S rRNA-intervening sequence"/>
    <property type="match status" value="1"/>
</dbReference>
<protein>
    <submittedName>
        <fullName evidence="1">Four helix bundle protein</fullName>
    </submittedName>
</protein>
<dbReference type="PANTHER" id="PTHR38471">
    <property type="entry name" value="FOUR HELIX BUNDLE PROTEIN"/>
    <property type="match status" value="1"/>
</dbReference>
<dbReference type="CDD" id="cd16377">
    <property type="entry name" value="23S_rRNA_IVP_like"/>
    <property type="match status" value="1"/>
</dbReference>
<dbReference type="Proteomes" id="UP000229901">
    <property type="component" value="Unassembled WGS sequence"/>
</dbReference>